<proteinExistence type="predicted"/>
<evidence type="ECO:0000259" key="1">
    <source>
        <dbReference type="PROSITE" id="PS51704"/>
    </source>
</evidence>
<dbReference type="InterPro" id="IPR017946">
    <property type="entry name" value="PLC-like_Pdiesterase_TIM-brl"/>
</dbReference>
<protein>
    <submittedName>
        <fullName evidence="2">Glycerophosphoryl diester phosphodiesterase</fullName>
    </submittedName>
</protein>
<dbReference type="PROSITE" id="PS51704">
    <property type="entry name" value="GP_PDE"/>
    <property type="match status" value="1"/>
</dbReference>
<dbReference type="Pfam" id="PF03009">
    <property type="entry name" value="GDPD"/>
    <property type="match status" value="1"/>
</dbReference>
<sequence>MNRLLLAGLLLLAGCAPKTYLSVPKNGLESYLKPGGKTFISAHRGGGDYAGYPENCIESFSYLARKAAMVIECDIGLTKDSVLVMLHDDVLNRTTTGTGKLNEVSYAYTQQLFLKDNAGTVTKYRMPTLEKVLNWGKGKVIYTLDIKRNVPFEKIVDLIHKTHTEDISVVITYNAQDAAKVHRLDPNLMISVTIRNEAEYNRHHELGIPDNRMVAFVGTREPSVEHYAFLHKKGIPCILGTLGNLDKMAQARGDKVYLDFVKNGADIMSTDRPLEMAEVLKK</sequence>
<dbReference type="EMBL" id="FNGS01000009">
    <property type="protein sequence ID" value="SDM77806.1"/>
    <property type="molecule type" value="Genomic_DNA"/>
</dbReference>
<dbReference type="RefSeq" id="WP_394331415.1">
    <property type="nucleotide sequence ID" value="NZ_FNGS01000009.1"/>
</dbReference>
<dbReference type="GO" id="GO:0006644">
    <property type="term" value="P:phospholipid metabolic process"/>
    <property type="evidence" value="ECO:0007669"/>
    <property type="project" value="TreeGrafter"/>
</dbReference>
<dbReference type="PANTHER" id="PTHR46320">
    <property type="entry name" value="GLYCEROPHOSPHODIESTER PHOSPHODIESTERASE 1"/>
    <property type="match status" value="1"/>
</dbReference>
<dbReference type="CDD" id="cd08566">
    <property type="entry name" value="GDPD_AtGDE_like"/>
    <property type="match status" value="1"/>
</dbReference>
<dbReference type="PROSITE" id="PS51257">
    <property type="entry name" value="PROKAR_LIPOPROTEIN"/>
    <property type="match status" value="1"/>
</dbReference>
<feature type="domain" description="GP-PDE" evidence="1">
    <location>
        <begin position="38"/>
        <end position="280"/>
    </location>
</feature>
<dbReference type="GO" id="GO:0005886">
    <property type="term" value="C:plasma membrane"/>
    <property type="evidence" value="ECO:0007669"/>
    <property type="project" value="TreeGrafter"/>
</dbReference>
<gene>
    <name evidence="2" type="ORF">SAMN04488090_4204</name>
</gene>
<dbReference type="Proteomes" id="UP000198901">
    <property type="component" value="Unassembled WGS sequence"/>
</dbReference>
<dbReference type="GO" id="GO:0070291">
    <property type="term" value="P:N-acylethanolamine metabolic process"/>
    <property type="evidence" value="ECO:0007669"/>
    <property type="project" value="TreeGrafter"/>
</dbReference>
<dbReference type="GO" id="GO:0008889">
    <property type="term" value="F:glycerophosphodiester phosphodiesterase activity"/>
    <property type="evidence" value="ECO:0007669"/>
    <property type="project" value="TreeGrafter"/>
</dbReference>
<dbReference type="SUPFAM" id="SSF51695">
    <property type="entry name" value="PLC-like phosphodiesterases"/>
    <property type="match status" value="1"/>
</dbReference>
<reference evidence="2 3" key="1">
    <citation type="submission" date="2016-10" db="EMBL/GenBank/DDBJ databases">
        <authorList>
            <person name="de Groot N.N."/>
        </authorList>
    </citation>
    <scope>NUCLEOTIDE SEQUENCE [LARGE SCALE GENOMIC DNA]</scope>
    <source>
        <strain evidence="2 3">DSM 21668</strain>
    </source>
</reference>
<dbReference type="STRING" id="563176.SAMN04488090_4204"/>
<evidence type="ECO:0000313" key="3">
    <source>
        <dbReference type="Proteomes" id="UP000198901"/>
    </source>
</evidence>
<dbReference type="PANTHER" id="PTHR46320:SF1">
    <property type="entry name" value="GLYCEROPHOSPHODIESTER PHOSPHODIESTERASE 1"/>
    <property type="match status" value="1"/>
</dbReference>
<dbReference type="InterPro" id="IPR030395">
    <property type="entry name" value="GP_PDE_dom"/>
</dbReference>
<keyword evidence="3" id="KW-1185">Reference proteome</keyword>
<dbReference type="AlphaFoldDB" id="A0A1G9W0X8"/>
<evidence type="ECO:0000313" key="2">
    <source>
        <dbReference type="EMBL" id="SDM77806.1"/>
    </source>
</evidence>
<dbReference type="GO" id="GO:0006580">
    <property type="term" value="P:ethanolamine metabolic process"/>
    <property type="evidence" value="ECO:0007669"/>
    <property type="project" value="TreeGrafter"/>
</dbReference>
<name>A0A1G9W0X8_9BACT</name>
<accession>A0A1G9W0X8</accession>
<dbReference type="Gene3D" id="3.20.20.190">
    <property type="entry name" value="Phosphatidylinositol (PI) phosphodiesterase"/>
    <property type="match status" value="1"/>
</dbReference>
<organism evidence="2 3">
    <name type="scientific">Siphonobacter aquaeclarae</name>
    <dbReference type="NCBI Taxonomy" id="563176"/>
    <lineage>
        <taxon>Bacteria</taxon>
        <taxon>Pseudomonadati</taxon>
        <taxon>Bacteroidota</taxon>
        <taxon>Cytophagia</taxon>
        <taxon>Cytophagales</taxon>
        <taxon>Cytophagaceae</taxon>
        <taxon>Siphonobacter</taxon>
    </lineage>
</organism>